<name>A0ACC0I132_9ERIC</name>
<proteinExistence type="predicted"/>
<organism evidence="1 2">
    <name type="scientific">Camellia lanceoleosa</name>
    <dbReference type="NCBI Taxonomy" id="1840588"/>
    <lineage>
        <taxon>Eukaryota</taxon>
        <taxon>Viridiplantae</taxon>
        <taxon>Streptophyta</taxon>
        <taxon>Embryophyta</taxon>
        <taxon>Tracheophyta</taxon>
        <taxon>Spermatophyta</taxon>
        <taxon>Magnoliopsida</taxon>
        <taxon>eudicotyledons</taxon>
        <taxon>Gunneridae</taxon>
        <taxon>Pentapetalae</taxon>
        <taxon>asterids</taxon>
        <taxon>Ericales</taxon>
        <taxon>Theaceae</taxon>
        <taxon>Camellia</taxon>
    </lineage>
</organism>
<accession>A0ACC0I132</accession>
<gene>
    <name evidence="1" type="ORF">LOK49_LG04G02153</name>
</gene>
<dbReference type="Proteomes" id="UP001060215">
    <property type="component" value="Chromosome 2"/>
</dbReference>
<comment type="caution">
    <text evidence="1">The sequence shown here is derived from an EMBL/GenBank/DDBJ whole genome shotgun (WGS) entry which is preliminary data.</text>
</comment>
<evidence type="ECO:0000313" key="1">
    <source>
        <dbReference type="EMBL" id="KAI8018628.1"/>
    </source>
</evidence>
<sequence>MLAMIGDSGSWVLEFRRPLRAWEVAEEGRLIHIINGSLPTLVDRDDCLRWVASSSSQFSVASFCYGFWVGICCNALLWSTVGPPVVVYYIDGKKLIHKEIANKGCCCYMELLMVLGRIMLVWVSSDLDEDRGAVVGAISKSYLLV</sequence>
<keyword evidence="2" id="KW-1185">Reference proteome</keyword>
<evidence type="ECO:0000313" key="2">
    <source>
        <dbReference type="Proteomes" id="UP001060215"/>
    </source>
</evidence>
<protein>
    <submittedName>
        <fullName evidence="1">Uncharacterized protein</fullName>
    </submittedName>
</protein>
<reference evidence="1 2" key="1">
    <citation type="journal article" date="2022" name="Plant J.">
        <title>Chromosome-level genome of Camellia lanceoleosa provides a valuable resource for understanding genome evolution and self-incompatibility.</title>
        <authorList>
            <person name="Gong W."/>
            <person name="Xiao S."/>
            <person name="Wang L."/>
            <person name="Liao Z."/>
            <person name="Chang Y."/>
            <person name="Mo W."/>
            <person name="Hu G."/>
            <person name="Li W."/>
            <person name="Zhao G."/>
            <person name="Zhu H."/>
            <person name="Hu X."/>
            <person name="Ji K."/>
            <person name="Xiang X."/>
            <person name="Song Q."/>
            <person name="Yuan D."/>
            <person name="Jin S."/>
            <person name="Zhang L."/>
        </authorList>
    </citation>
    <scope>NUCLEOTIDE SEQUENCE [LARGE SCALE GENOMIC DNA]</scope>
    <source>
        <strain evidence="1">SQ_2022a</strain>
    </source>
</reference>
<dbReference type="EMBL" id="CM045759">
    <property type="protein sequence ID" value="KAI8018628.1"/>
    <property type="molecule type" value="Genomic_DNA"/>
</dbReference>